<dbReference type="EMBL" id="SJZI01000042">
    <property type="protein sequence ID" value="TCJ14184.1"/>
    <property type="molecule type" value="Genomic_DNA"/>
</dbReference>
<dbReference type="OrthoDB" id="702at2"/>
<protein>
    <submittedName>
        <fullName evidence="1">N-acetyl sugar amidotransferase</fullName>
    </submittedName>
</protein>
<comment type="caution">
    <text evidence="1">The sequence shown here is derived from an EMBL/GenBank/DDBJ whole genome shotgun (WGS) entry which is preliminary data.</text>
</comment>
<sequence>MRFCKRCLYPENHPLNLVFDEEGICSGCRVHEEKDVLDWNERGEKLRTVLEQYRCKSGNNYDCIIPVSGARDSHFIVHTVKNVYGMNPLLVSYNKHYNTDLAYRNLANLRIKFDCDFMMLTVSPEKVKKITRATMRRFGSMYWHCIAGQTVYPVQMAVQLKIPLIVWGAHQGVDQVGMYSHLDEVEMSRKYRKEHDLMGYEAEDLVNVEYDNVRESDVFEFAYPDDKEIERVGVRGIYLNNYVRWDSKAQHEEMIRLYGYETAPQTRTFDTYNDVDCFNYSDVHDYIKYIKHGYGKVTDHVAREIRLRRMTREQGAELIKQYTTREPRNLGLFLDWLGVAENSFNYLINQFRNPAIWRRNDDWKWERKIDLLPPGEDAAAIDRARLELMPGADPNFVLTPNGRPGYNDDHYILIGKGHYRKATI</sequence>
<proteinExistence type="predicted"/>
<accession>A0A4R1BB49</accession>
<dbReference type="Proteomes" id="UP000295334">
    <property type="component" value="Unassembled WGS sequence"/>
</dbReference>
<dbReference type="GO" id="GO:0016740">
    <property type="term" value="F:transferase activity"/>
    <property type="evidence" value="ECO:0007669"/>
    <property type="project" value="UniProtKB-KW"/>
</dbReference>
<evidence type="ECO:0000313" key="1">
    <source>
        <dbReference type="EMBL" id="TCJ14184.1"/>
    </source>
</evidence>
<evidence type="ECO:0000313" key="2">
    <source>
        <dbReference type="Proteomes" id="UP000295334"/>
    </source>
</evidence>
<name>A0A4R1BB49_9BACT</name>
<keyword evidence="2" id="KW-1185">Reference proteome</keyword>
<dbReference type="InterPro" id="IPR020022">
    <property type="entry name" value="N-acetyl_sugar_amidoTrfase"/>
</dbReference>
<dbReference type="AlphaFoldDB" id="A0A4R1BB49"/>
<organism evidence="1 2">
    <name type="scientific">Flaviaesturariibacter flavus</name>
    <dbReference type="NCBI Taxonomy" id="2502780"/>
    <lineage>
        <taxon>Bacteria</taxon>
        <taxon>Pseudomonadati</taxon>
        <taxon>Bacteroidota</taxon>
        <taxon>Chitinophagia</taxon>
        <taxon>Chitinophagales</taxon>
        <taxon>Chitinophagaceae</taxon>
        <taxon>Flaviaestuariibacter</taxon>
    </lineage>
</organism>
<keyword evidence="1" id="KW-0808">Transferase</keyword>
<gene>
    <name evidence="1" type="ORF">EPD60_09255</name>
</gene>
<reference evidence="1 2" key="1">
    <citation type="submission" date="2019-03" db="EMBL/GenBank/DDBJ databases">
        <authorList>
            <person name="Kim M.K.M."/>
        </authorList>
    </citation>
    <scope>NUCLEOTIDE SEQUENCE [LARGE SCALE GENOMIC DNA]</scope>
    <source>
        <strain evidence="1 2">17J68-12</strain>
    </source>
</reference>
<dbReference type="SUPFAM" id="SSF52402">
    <property type="entry name" value="Adenine nucleotide alpha hydrolases-like"/>
    <property type="match status" value="1"/>
</dbReference>
<dbReference type="NCBIfam" id="TIGR03573">
    <property type="entry name" value="WbuX"/>
    <property type="match status" value="1"/>
</dbReference>